<dbReference type="Gene3D" id="3.30.420.40">
    <property type="match status" value="2"/>
</dbReference>
<reference evidence="4" key="2">
    <citation type="submission" date="2021-09" db="EMBL/GenBank/DDBJ databases">
        <authorList>
            <person name="Gilroy R."/>
        </authorList>
    </citation>
    <scope>NUCLEOTIDE SEQUENCE</scope>
    <source>
        <strain evidence="4">USAMLcec4-12693</strain>
    </source>
</reference>
<dbReference type="InterPro" id="IPR000600">
    <property type="entry name" value="ROK"/>
</dbReference>
<dbReference type="InterPro" id="IPR036388">
    <property type="entry name" value="WH-like_DNA-bd_sf"/>
</dbReference>
<evidence type="ECO:0000256" key="2">
    <source>
        <dbReference type="ARBA" id="ARBA00006479"/>
    </source>
</evidence>
<protein>
    <submittedName>
        <fullName evidence="4">ROK family transcriptional regulator</fullName>
    </submittedName>
</protein>
<dbReference type="PANTHER" id="PTHR18964:SF149">
    <property type="entry name" value="BIFUNCTIONAL UDP-N-ACETYLGLUCOSAMINE 2-EPIMERASE_N-ACETYLMANNOSAMINE KINASE"/>
    <property type="match status" value="1"/>
</dbReference>
<accession>A0A9D2VXX2</accession>
<dbReference type="AlphaFoldDB" id="A0A9D2VXX2"/>
<evidence type="ECO:0000256" key="3">
    <source>
        <dbReference type="ARBA" id="ARBA00022629"/>
    </source>
</evidence>
<name>A0A9D2VXX2_9FIRM</name>
<dbReference type="Pfam" id="PF00480">
    <property type="entry name" value="ROK"/>
    <property type="match status" value="1"/>
</dbReference>
<keyword evidence="3" id="KW-0859">Xylose metabolism</keyword>
<dbReference type="Gene3D" id="1.10.10.10">
    <property type="entry name" value="Winged helix-like DNA-binding domain superfamily/Winged helix DNA-binding domain"/>
    <property type="match status" value="1"/>
</dbReference>
<dbReference type="RefSeq" id="WP_277272060.1">
    <property type="nucleotide sequence ID" value="NZ_DYXE01000057.1"/>
</dbReference>
<reference evidence="4" key="1">
    <citation type="journal article" date="2021" name="PeerJ">
        <title>Extensive microbial diversity within the chicken gut microbiome revealed by metagenomics and culture.</title>
        <authorList>
            <person name="Gilroy R."/>
            <person name="Ravi A."/>
            <person name="Getino M."/>
            <person name="Pursley I."/>
            <person name="Horton D.L."/>
            <person name="Alikhan N.F."/>
            <person name="Baker D."/>
            <person name="Gharbi K."/>
            <person name="Hall N."/>
            <person name="Watson M."/>
            <person name="Adriaenssens E.M."/>
            <person name="Foster-Nyarko E."/>
            <person name="Jarju S."/>
            <person name="Secka A."/>
            <person name="Antonio M."/>
            <person name="Oren A."/>
            <person name="Chaudhuri R.R."/>
            <person name="La Ragione R."/>
            <person name="Hildebrand F."/>
            <person name="Pallen M.J."/>
        </authorList>
    </citation>
    <scope>NUCLEOTIDE SEQUENCE</scope>
    <source>
        <strain evidence="4">USAMLcec4-12693</strain>
    </source>
</reference>
<dbReference type="SUPFAM" id="SSF46785">
    <property type="entry name" value="Winged helix' DNA-binding domain"/>
    <property type="match status" value="1"/>
</dbReference>
<dbReference type="Proteomes" id="UP000813420">
    <property type="component" value="Unassembled WGS sequence"/>
</dbReference>
<evidence type="ECO:0000313" key="5">
    <source>
        <dbReference type="Proteomes" id="UP000813420"/>
    </source>
</evidence>
<evidence type="ECO:0000256" key="1">
    <source>
        <dbReference type="ARBA" id="ARBA00002486"/>
    </source>
</evidence>
<keyword evidence="3" id="KW-0119">Carbohydrate metabolism</keyword>
<dbReference type="PANTHER" id="PTHR18964">
    <property type="entry name" value="ROK (REPRESSOR, ORF, KINASE) FAMILY"/>
    <property type="match status" value="1"/>
</dbReference>
<comment type="similarity">
    <text evidence="2">Belongs to the ROK (NagC/XylR) family.</text>
</comment>
<evidence type="ECO:0000313" key="4">
    <source>
        <dbReference type="EMBL" id="HJH49918.1"/>
    </source>
</evidence>
<comment type="function">
    <text evidence="1">Transcriptional repressor of xylose-utilizing enzymes.</text>
</comment>
<dbReference type="Pfam" id="PF13412">
    <property type="entry name" value="HTH_24"/>
    <property type="match status" value="1"/>
</dbReference>
<organism evidence="4 5">
    <name type="scientific">Merdimonas faecis</name>
    <dbReference type="NCBI Taxonomy" id="1653435"/>
    <lineage>
        <taxon>Bacteria</taxon>
        <taxon>Bacillati</taxon>
        <taxon>Bacillota</taxon>
        <taxon>Clostridia</taxon>
        <taxon>Lachnospirales</taxon>
        <taxon>Lachnospiraceae</taxon>
        <taxon>Merdimonas</taxon>
    </lineage>
</organism>
<dbReference type="GO" id="GO:0042732">
    <property type="term" value="P:D-xylose metabolic process"/>
    <property type="evidence" value="ECO:0007669"/>
    <property type="project" value="UniProtKB-KW"/>
</dbReference>
<dbReference type="InterPro" id="IPR043129">
    <property type="entry name" value="ATPase_NBD"/>
</dbReference>
<dbReference type="EMBL" id="DYXE01000057">
    <property type="protein sequence ID" value="HJH49918.1"/>
    <property type="molecule type" value="Genomic_DNA"/>
</dbReference>
<dbReference type="InterPro" id="IPR036390">
    <property type="entry name" value="WH_DNA-bd_sf"/>
</dbReference>
<comment type="caution">
    <text evidence="4">The sequence shown here is derived from an EMBL/GenBank/DDBJ whole genome shotgun (WGS) entry which is preliminary data.</text>
</comment>
<dbReference type="SUPFAM" id="SSF53067">
    <property type="entry name" value="Actin-like ATPase domain"/>
    <property type="match status" value="1"/>
</dbReference>
<proteinExistence type="inferred from homology"/>
<gene>
    <name evidence="4" type="ORF">K8V39_06615</name>
</gene>
<sequence>MRTSTNNTDVRRVNRNRVFRFINHTKETCMSEISSALEISGPTVMSIVKELKEAGVIREVGEYESTGGRKAKAIASVKDFQYTIGVDITLNHVGLVYTDLSEEALAHRRIPKPFRNDKQYIEEIADIVEQFVEENDVPQERILGMGVSLPAIIDQTRQMIPNSHVLGYYDVPCEEWISRMPYPCVVMNDASAAALAEVAGEKRQESMVYLLLSNSVGGAVFLRPENKNGDEEGNASSSRVYMHEGDHWRSSEFGHMTLYPGGEPCYCGKKGCVDVYCSAKKLAELENGKLERFFEKLEEGEPEYRDVWDRYLDYLAVTVDNLRMAFDCDVVLGGYVGSFIGPYIKELRSRLAALDIFDHDGSYARACRYQKEASALGAALYQMEEYISSI</sequence>